<evidence type="ECO:0000313" key="1">
    <source>
        <dbReference type="EMBL" id="CAD9634441.1"/>
    </source>
</evidence>
<sequence length="103" mass="11050">MVCVQGALDYLNASLAKLKVSPIGGGYRLAEVQTRTCAERNYTDGPKQEACFVQATLWMDHDPVHLGLAPVTEPMLMAAYAVNHSFVELVTGMSELCGTSDGS</sequence>
<dbReference type="EMBL" id="HBGW01082332">
    <property type="protein sequence ID" value="CAD9634441.1"/>
    <property type="molecule type" value="Transcribed_RNA"/>
</dbReference>
<protein>
    <submittedName>
        <fullName evidence="1">Uncharacterized protein</fullName>
    </submittedName>
</protein>
<name>A0A7S2Q6S6_9DINO</name>
<organism evidence="1">
    <name type="scientific">Zooxanthella nutricula</name>
    <dbReference type="NCBI Taxonomy" id="1333877"/>
    <lineage>
        <taxon>Eukaryota</taxon>
        <taxon>Sar</taxon>
        <taxon>Alveolata</taxon>
        <taxon>Dinophyceae</taxon>
        <taxon>Peridiniales</taxon>
        <taxon>Peridiniales incertae sedis</taxon>
        <taxon>Zooxanthella</taxon>
    </lineage>
</organism>
<dbReference type="AlphaFoldDB" id="A0A7S2Q6S6"/>
<proteinExistence type="predicted"/>
<gene>
    <name evidence="1" type="ORF">BRAN1462_LOCUS52263</name>
</gene>
<accession>A0A7S2Q6S6</accession>
<reference evidence="1" key="1">
    <citation type="submission" date="2021-01" db="EMBL/GenBank/DDBJ databases">
        <authorList>
            <person name="Corre E."/>
            <person name="Pelletier E."/>
            <person name="Niang G."/>
            <person name="Scheremetjew M."/>
            <person name="Finn R."/>
            <person name="Kale V."/>
            <person name="Holt S."/>
            <person name="Cochrane G."/>
            <person name="Meng A."/>
            <person name="Brown T."/>
            <person name="Cohen L."/>
        </authorList>
    </citation>
    <scope>NUCLEOTIDE SEQUENCE</scope>
    <source>
        <strain evidence="1">RCC3387</strain>
    </source>
</reference>